<evidence type="ECO:0000313" key="1">
    <source>
        <dbReference type="EMBL" id="RUS97417.1"/>
    </source>
</evidence>
<dbReference type="RefSeq" id="WP_127086535.1">
    <property type="nucleotide sequence ID" value="NZ_RSCL01000033.1"/>
</dbReference>
<comment type="caution">
    <text evidence="1">The sequence shown here is derived from an EMBL/GenBank/DDBJ whole genome shotgun (WGS) entry which is preliminary data.</text>
</comment>
<name>A0A433UUF9_9CYAN</name>
<organism evidence="1 2">
    <name type="scientific">Dulcicalothrix desertica PCC 7102</name>
    <dbReference type="NCBI Taxonomy" id="232991"/>
    <lineage>
        <taxon>Bacteria</taxon>
        <taxon>Bacillati</taxon>
        <taxon>Cyanobacteriota</taxon>
        <taxon>Cyanophyceae</taxon>
        <taxon>Nostocales</taxon>
        <taxon>Calotrichaceae</taxon>
        <taxon>Dulcicalothrix</taxon>
    </lineage>
</organism>
<protein>
    <submittedName>
        <fullName evidence="1">Uncharacterized protein</fullName>
    </submittedName>
</protein>
<sequence length="62" mass="7151">MRQIAFIPFTNGKLGTPTFHSHPGIDDPKVHTPDIKWHLSGRFLSVTFPTRNEAIFYEVDRL</sequence>
<gene>
    <name evidence="1" type="ORF">DSM106972_085200</name>
</gene>
<dbReference type="Proteomes" id="UP000271624">
    <property type="component" value="Unassembled WGS sequence"/>
</dbReference>
<reference evidence="1" key="2">
    <citation type="journal article" date="2019" name="Genome Biol. Evol.">
        <title>Day and night: Metabolic profiles and evolutionary relationships of six axenic non-marine cyanobacteria.</title>
        <authorList>
            <person name="Will S.E."/>
            <person name="Henke P."/>
            <person name="Boedeker C."/>
            <person name="Huang S."/>
            <person name="Brinkmann H."/>
            <person name="Rohde M."/>
            <person name="Jarek M."/>
            <person name="Friedl T."/>
            <person name="Seufert S."/>
            <person name="Schumacher M."/>
            <person name="Overmann J."/>
            <person name="Neumann-Schaal M."/>
            <person name="Petersen J."/>
        </authorList>
    </citation>
    <scope>NUCLEOTIDE SEQUENCE [LARGE SCALE GENOMIC DNA]</scope>
    <source>
        <strain evidence="1">PCC 7102</strain>
    </source>
</reference>
<reference evidence="1" key="1">
    <citation type="submission" date="2018-12" db="EMBL/GenBank/DDBJ databases">
        <authorList>
            <person name="Will S."/>
            <person name="Neumann-Schaal M."/>
            <person name="Henke P."/>
        </authorList>
    </citation>
    <scope>NUCLEOTIDE SEQUENCE</scope>
    <source>
        <strain evidence="1">PCC 7102</strain>
    </source>
</reference>
<proteinExistence type="predicted"/>
<dbReference type="AlphaFoldDB" id="A0A433UUF9"/>
<evidence type="ECO:0000313" key="2">
    <source>
        <dbReference type="Proteomes" id="UP000271624"/>
    </source>
</evidence>
<keyword evidence="2" id="KW-1185">Reference proteome</keyword>
<dbReference type="EMBL" id="RSCL01000033">
    <property type="protein sequence ID" value="RUS97417.1"/>
    <property type="molecule type" value="Genomic_DNA"/>
</dbReference>
<accession>A0A433UUF9</accession>